<feature type="region of interest" description="Disordered" evidence="1">
    <location>
        <begin position="481"/>
        <end position="577"/>
    </location>
</feature>
<dbReference type="Proteomes" id="UP000723463">
    <property type="component" value="Unassembled WGS sequence"/>
</dbReference>
<feature type="compositionally biased region" description="Basic and acidic residues" evidence="1">
    <location>
        <begin position="496"/>
        <end position="516"/>
    </location>
</feature>
<feature type="compositionally biased region" description="Basic and acidic residues" evidence="1">
    <location>
        <begin position="553"/>
        <end position="563"/>
    </location>
</feature>
<evidence type="ECO:0000256" key="1">
    <source>
        <dbReference type="SAM" id="MobiDB-lite"/>
    </source>
</evidence>
<protein>
    <recommendedName>
        <fullName evidence="4">Nucleolar protein Dnt1-like N-terminal domain-containing protein</fullName>
    </recommendedName>
</protein>
<feature type="compositionally biased region" description="Low complexity" evidence="1">
    <location>
        <begin position="145"/>
        <end position="175"/>
    </location>
</feature>
<proteinExistence type="predicted"/>
<feature type="region of interest" description="Disordered" evidence="1">
    <location>
        <begin position="230"/>
        <end position="318"/>
    </location>
</feature>
<keyword evidence="3" id="KW-1185">Reference proteome</keyword>
<feature type="compositionally biased region" description="Polar residues" evidence="1">
    <location>
        <begin position="392"/>
        <end position="402"/>
    </location>
</feature>
<comment type="caution">
    <text evidence="2">The sequence shown here is derived from an EMBL/GenBank/DDBJ whole genome shotgun (WGS) entry which is preliminary data.</text>
</comment>
<evidence type="ECO:0008006" key="4">
    <source>
        <dbReference type="Google" id="ProtNLM"/>
    </source>
</evidence>
<feature type="compositionally biased region" description="Basic and acidic residues" evidence="1">
    <location>
        <begin position="412"/>
        <end position="422"/>
    </location>
</feature>
<feature type="region of interest" description="Disordered" evidence="1">
    <location>
        <begin position="133"/>
        <end position="215"/>
    </location>
</feature>
<reference evidence="2" key="1">
    <citation type="journal article" date="2020" name="Fungal Divers.">
        <title>Resolving the Mortierellaceae phylogeny through synthesis of multi-gene phylogenetics and phylogenomics.</title>
        <authorList>
            <person name="Vandepol N."/>
            <person name="Liber J."/>
            <person name="Desiro A."/>
            <person name="Na H."/>
            <person name="Kennedy M."/>
            <person name="Barry K."/>
            <person name="Grigoriev I.V."/>
            <person name="Miller A.N."/>
            <person name="O'Donnell K."/>
            <person name="Stajich J.E."/>
            <person name="Bonito G."/>
        </authorList>
    </citation>
    <scope>NUCLEOTIDE SEQUENCE</scope>
    <source>
        <strain evidence="2">NRRL 2591</strain>
    </source>
</reference>
<evidence type="ECO:0000313" key="3">
    <source>
        <dbReference type="Proteomes" id="UP000723463"/>
    </source>
</evidence>
<feature type="compositionally biased region" description="Polar residues" evidence="1">
    <location>
        <begin position="230"/>
        <end position="240"/>
    </location>
</feature>
<evidence type="ECO:0000313" key="2">
    <source>
        <dbReference type="EMBL" id="KAF9543817.1"/>
    </source>
</evidence>
<feature type="compositionally biased region" description="Basic and acidic residues" evidence="1">
    <location>
        <begin position="348"/>
        <end position="360"/>
    </location>
</feature>
<accession>A0A9P6F638</accession>
<gene>
    <name evidence="2" type="ORF">EC957_000431</name>
</gene>
<organism evidence="2 3">
    <name type="scientific">Mortierella hygrophila</name>
    <dbReference type="NCBI Taxonomy" id="979708"/>
    <lineage>
        <taxon>Eukaryota</taxon>
        <taxon>Fungi</taxon>
        <taxon>Fungi incertae sedis</taxon>
        <taxon>Mucoromycota</taxon>
        <taxon>Mortierellomycotina</taxon>
        <taxon>Mortierellomycetes</taxon>
        <taxon>Mortierellales</taxon>
        <taxon>Mortierellaceae</taxon>
        <taxon>Mortierella</taxon>
    </lineage>
</organism>
<dbReference type="AlphaFoldDB" id="A0A9P6F638"/>
<sequence length="577" mass="62330">MSAAVPPKAAKVMTTTPSTTIKKKAINNPHRVQVLVDFPDPTVTIKSVYPIAIPGPQRKFVAVADGDKTFHELKDVINDELHRLYAEEAPYGLCGFKNWQYSKIPERYLIRDVLGKQCDVHATRELLSAKKLGKSTKRKVEGEMPSSLPSSSSSSSSSSVTAVASDATSSSTPVPKAKKAKKEPASPSTETKPKAVVKKGAIATPAIPAPKETAEGKALQATYTNLTEEQIMSNISGTHTQGKKKTPSGIVTPEASESSASPAPTPAPATPKKQKNAKKVNVVTTPTPAPVPTKAAENEVKKASATIPFPEDSNNKSEEDIMKEISAYHKAQKLVEEMKETVAVVKAKKEPAKAKKEQAKANKATATPAGEESSKPTGASAAAKGKKIVSKGYQSDDSSESAPVTKGHWGARRKDDDVEELQRWAAQDPASLTDEQRNELRLWDRRKYNRDLMTAKRRAEINSKSTDPVVAAAATLFLDSLNVRGRPGRPSVASESPRKKIEKYIQETSEKKVKGDGDDESEEQEEKSSSSSSSSSTPDAEARVKMEQQSIKVEPKPVEREKLPPSMLTEDSDSEEN</sequence>
<feature type="compositionally biased region" description="Low complexity" evidence="1">
    <location>
        <begin position="251"/>
        <end position="262"/>
    </location>
</feature>
<feature type="region of interest" description="Disordered" evidence="1">
    <location>
        <begin position="348"/>
        <end position="439"/>
    </location>
</feature>
<dbReference type="EMBL" id="JAAAXW010000104">
    <property type="protein sequence ID" value="KAF9543817.1"/>
    <property type="molecule type" value="Genomic_DNA"/>
</dbReference>
<name>A0A9P6F638_9FUNG</name>